<feature type="compositionally biased region" description="Low complexity" evidence="1">
    <location>
        <begin position="217"/>
        <end position="230"/>
    </location>
</feature>
<feature type="compositionally biased region" description="Low complexity" evidence="1">
    <location>
        <begin position="348"/>
        <end position="361"/>
    </location>
</feature>
<feature type="region of interest" description="Disordered" evidence="1">
    <location>
        <begin position="493"/>
        <end position="590"/>
    </location>
</feature>
<feature type="region of interest" description="Disordered" evidence="1">
    <location>
        <begin position="23"/>
        <end position="54"/>
    </location>
</feature>
<feature type="compositionally biased region" description="Low complexity" evidence="1">
    <location>
        <begin position="37"/>
        <end position="51"/>
    </location>
</feature>
<organism evidence="2 3">
    <name type="scientific">Geotrichum candidum</name>
    <name type="common">Oospora lactis</name>
    <name type="synonym">Dipodascus geotrichum</name>
    <dbReference type="NCBI Taxonomy" id="1173061"/>
    <lineage>
        <taxon>Eukaryota</taxon>
        <taxon>Fungi</taxon>
        <taxon>Dikarya</taxon>
        <taxon>Ascomycota</taxon>
        <taxon>Saccharomycotina</taxon>
        <taxon>Dipodascomycetes</taxon>
        <taxon>Dipodascales</taxon>
        <taxon>Dipodascaceae</taxon>
        <taxon>Geotrichum</taxon>
    </lineage>
</organism>
<dbReference type="InterPro" id="IPR021216">
    <property type="entry name" value="DUF2722"/>
</dbReference>
<evidence type="ECO:0000313" key="2">
    <source>
        <dbReference type="EMBL" id="KAF5102377.1"/>
    </source>
</evidence>
<feature type="compositionally biased region" description="Low complexity" evidence="1">
    <location>
        <begin position="444"/>
        <end position="463"/>
    </location>
</feature>
<feature type="compositionally biased region" description="Polar residues" evidence="1">
    <location>
        <begin position="387"/>
        <end position="400"/>
    </location>
</feature>
<evidence type="ECO:0000313" key="3">
    <source>
        <dbReference type="Proteomes" id="UP000750522"/>
    </source>
</evidence>
<dbReference type="Pfam" id="PF10846">
    <property type="entry name" value="DUF2722"/>
    <property type="match status" value="1"/>
</dbReference>
<protein>
    <submittedName>
        <fullName evidence="2">Uncharacterized protein</fullName>
    </submittedName>
</protein>
<feature type="compositionally biased region" description="Polar residues" evidence="1">
    <location>
        <begin position="335"/>
        <end position="347"/>
    </location>
</feature>
<sequence length="590" mass="64707">MPSRNVHFDQQLEFIPSTTVAAGIPQKYTPSPDSTLATSRSVSPDSSPASTNHFDYNTKYPNLIHPVPLKLPAIIPVSSTSPIYKSSTIPATIPPYSFPPKDLSAAAAAQPVDSIKLAYAMPINNTASSKDENHPDLATVQALLGPEITSWNFSDESLKAALALRTEQEKTKQEKYKLDIRTKTSELLSQAIKLNVPPNMLPSLFNGSPPLDDPFYQQHQQNQQSQQQLPQQPPPGQFQPKYTTPQSLPSSQKNPPFDALGLGSASATTRERYQHHQRNLSLPQQPTTVSFDYKYPPPPQQQQQPQQPHQLQHVSPPQPTQQQPSQFRPSHSHHASLSSIPYFTSPTRSPYPSPQRVYPYQQQQQHMLPNNVGSTSVHQIIQFHHWQPNQQSQKSSASTSPKKETAALAAATASDDQQSSAKRRRSSIPTDQPLSPTPNIKTKAQTPPSSASSSNTNAIASALARRKSSHSRNKSETTVLRGDISKMSLYSTESTSAKTATSGSSSGSNTVTDGTPAGFNFLASVAAEESRKIKDSAAAGKLSSEFKYPPRSATSSDHEEDEHMTDAGPRREHQRSHKQNVNFMISEKPE</sequence>
<reference evidence="2" key="1">
    <citation type="journal article" date="2020" name="Front. Microbiol.">
        <title>Phenotypic and Genetic Characterization of the Cheese Ripening Yeast Geotrichum candidum.</title>
        <authorList>
            <person name="Perkins V."/>
            <person name="Vignola S."/>
            <person name="Lessard M.H."/>
            <person name="Plante P.L."/>
            <person name="Corbeil J."/>
            <person name="Dugat-Bony E."/>
            <person name="Frenette M."/>
            <person name="Labrie S."/>
        </authorList>
    </citation>
    <scope>NUCLEOTIDE SEQUENCE</scope>
    <source>
        <strain evidence="2">LMA-70</strain>
    </source>
</reference>
<feature type="region of interest" description="Disordered" evidence="1">
    <location>
        <begin position="200"/>
        <end position="361"/>
    </location>
</feature>
<reference evidence="2" key="2">
    <citation type="submission" date="2020-01" db="EMBL/GenBank/DDBJ databases">
        <authorList>
            <person name="Perkins V."/>
            <person name="Lessard M.-H."/>
            <person name="Dugat-Bony E."/>
            <person name="Frenette M."/>
            <person name="Labrie S."/>
        </authorList>
    </citation>
    <scope>NUCLEOTIDE SEQUENCE</scope>
    <source>
        <strain evidence="2">LMA-70</strain>
    </source>
</reference>
<proteinExistence type="predicted"/>
<feature type="compositionally biased region" description="Polar residues" evidence="1">
    <location>
        <begin position="241"/>
        <end position="254"/>
    </location>
</feature>
<dbReference type="EMBL" id="QQZK01000030">
    <property type="protein sequence ID" value="KAF5102377.1"/>
    <property type="molecule type" value="Genomic_DNA"/>
</dbReference>
<dbReference type="AlphaFoldDB" id="A0A9P5G7A8"/>
<feature type="compositionally biased region" description="Low complexity" evidence="1">
    <location>
        <begin position="406"/>
        <end position="420"/>
    </location>
</feature>
<dbReference type="Proteomes" id="UP000750522">
    <property type="component" value="Unassembled WGS sequence"/>
</dbReference>
<evidence type="ECO:0000256" key="1">
    <source>
        <dbReference type="SAM" id="MobiDB-lite"/>
    </source>
</evidence>
<feature type="compositionally biased region" description="Polar residues" evidence="1">
    <location>
        <begin position="279"/>
        <end position="290"/>
    </location>
</feature>
<accession>A0A9P5G7A8</accession>
<gene>
    <name evidence="2" type="ORF">DV451_001872</name>
</gene>
<comment type="caution">
    <text evidence="2">The sequence shown here is derived from an EMBL/GenBank/DDBJ whole genome shotgun (WGS) entry which is preliminary data.</text>
</comment>
<feature type="compositionally biased region" description="Polar residues" evidence="1">
    <location>
        <begin position="427"/>
        <end position="443"/>
    </location>
</feature>
<feature type="compositionally biased region" description="Low complexity" evidence="1">
    <location>
        <begin position="301"/>
        <end position="329"/>
    </location>
</feature>
<feature type="compositionally biased region" description="Low complexity" evidence="1">
    <location>
        <begin position="493"/>
        <end position="515"/>
    </location>
</feature>
<name>A0A9P5G7A8_GEOCN</name>
<feature type="region of interest" description="Disordered" evidence="1">
    <location>
        <begin position="387"/>
        <end position="480"/>
    </location>
</feature>